<dbReference type="FunFam" id="1.10.10.10:FF:000012">
    <property type="entry name" value="U5 small nuclear ribonucleoprotein helicase"/>
    <property type="match status" value="1"/>
</dbReference>
<evidence type="ECO:0000256" key="2">
    <source>
        <dbReference type="ARBA" id="ARBA00022741"/>
    </source>
</evidence>
<dbReference type="PANTHER" id="PTHR47835:SF3">
    <property type="entry name" value="HELICASE FOR MEIOSIS 1"/>
    <property type="match status" value="1"/>
</dbReference>
<proteinExistence type="inferred from homology"/>
<dbReference type="InterPro" id="IPR014001">
    <property type="entry name" value="Helicase_ATP-bd"/>
</dbReference>
<dbReference type="SMART" id="SM00973">
    <property type="entry name" value="Sec63"/>
    <property type="match status" value="1"/>
</dbReference>
<dbReference type="Gene3D" id="1.10.3380.10">
    <property type="entry name" value="Sec63 N-terminal domain-like domain"/>
    <property type="match status" value="1"/>
</dbReference>
<dbReference type="PROSITE" id="PS51194">
    <property type="entry name" value="HELICASE_CTER"/>
    <property type="match status" value="1"/>
</dbReference>
<dbReference type="Pfam" id="PF00271">
    <property type="entry name" value="Helicase_C"/>
    <property type="match status" value="1"/>
</dbReference>
<keyword evidence="7" id="KW-0469">Meiosis</keyword>
<keyword evidence="2" id="KW-0547">Nucleotide-binding</keyword>
<dbReference type="GO" id="GO:0003676">
    <property type="term" value="F:nucleic acid binding"/>
    <property type="evidence" value="ECO:0007669"/>
    <property type="project" value="InterPro"/>
</dbReference>
<dbReference type="SUPFAM" id="SSF46785">
    <property type="entry name" value="Winged helix' DNA-binding domain"/>
    <property type="match status" value="1"/>
</dbReference>
<keyword evidence="3" id="KW-0378">Hydrolase</keyword>
<keyword evidence="4" id="KW-0347">Helicase</keyword>
<reference evidence="13" key="1">
    <citation type="submission" date="2019-08" db="EMBL/GenBank/DDBJ databases">
        <title>The improved chromosome-level genome for the pearl oyster Pinctada fucata martensii using PacBio sequencing and Hi-C.</title>
        <authorList>
            <person name="Zheng Z."/>
        </authorList>
    </citation>
    <scope>NUCLEOTIDE SEQUENCE</scope>
    <source>
        <strain evidence="13">ZZ-2019</strain>
        <tissue evidence="13">Adductor muscle</tissue>
    </source>
</reference>
<protein>
    <recommendedName>
        <fullName evidence="9">DNA 3'-5' helicase</fullName>
        <ecNumber evidence="9">5.6.2.4</ecNumber>
    </recommendedName>
</protein>
<dbReference type="EC" id="5.6.2.4" evidence="9"/>
<dbReference type="InterPro" id="IPR036390">
    <property type="entry name" value="WH_DNA-bd_sf"/>
</dbReference>
<dbReference type="CDD" id="cd18795">
    <property type="entry name" value="SF2_C_Ski2"/>
    <property type="match status" value="1"/>
</dbReference>
<dbReference type="EMBL" id="VSWD01000008">
    <property type="protein sequence ID" value="KAK3095140.1"/>
    <property type="molecule type" value="Genomic_DNA"/>
</dbReference>
<feature type="domain" description="Helicase ATP-binding" evidence="11">
    <location>
        <begin position="107"/>
        <end position="298"/>
    </location>
</feature>
<accession>A0AA88XZQ2</accession>
<dbReference type="InterPro" id="IPR036388">
    <property type="entry name" value="WH-like_DNA-bd_sf"/>
</dbReference>
<dbReference type="InterPro" id="IPR001650">
    <property type="entry name" value="Helicase_C-like"/>
</dbReference>
<keyword evidence="5" id="KW-0067">ATP-binding</keyword>
<dbReference type="GO" id="GO:0043138">
    <property type="term" value="F:3'-5' DNA helicase activity"/>
    <property type="evidence" value="ECO:0007669"/>
    <property type="project" value="UniProtKB-EC"/>
</dbReference>
<evidence type="ECO:0000256" key="9">
    <source>
        <dbReference type="ARBA" id="ARBA00034808"/>
    </source>
</evidence>
<dbReference type="GO" id="GO:0005524">
    <property type="term" value="F:ATP binding"/>
    <property type="evidence" value="ECO:0007669"/>
    <property type="project" value="UniProtKB-KW"/>
</dbReference>
<dbReference type="GO" id="GO:0007131">
    <property type="term" value="P:reciprocal meiotic recombination"/>
    <property type="evidence" value="ECO:0007669"/>
    <property type="project" value="UniProtKB-ARBA"/>
</dbReference>
<evidence type="ECO:0000256" key="7">
    <source>
        <dbReference type="ARBA" id="ARBA00023254"/>
    </source>
</evidence>
<dbReference type="Pfam" id="PF02889">
    <property type="entry name" value="Sec63"/>
    <property type="match status" value="1"/>
</dbReference>
<dbReference type="Gene3D" id="3.40.50.300">
    <property type="entry name" value="P-loop containing nucleotide triphosphate hydrolases"/>
    <property type="match status" value="2"/>
</dbReference>
<dbReference type="AlphaFoldDB" id="A0AA88XZQ2"/>
<evidence type="ECO:0000256" key="10">
    <source>
        <dbReference type="ARBA" id="ARBA00048988"/>
    </source>
</evidence>
<dbReference type="SUPFAM" id="SSF52540">
    <property type="entry name" value="P-loop containing nucleoside triphosphate hydrolases"/>
    <property type="match status" value="1"/>
</dbReference>
<evidence type="ECO:0000259" key="11">
    <source>
        <dbReference type="PROSITE" id="PS51192"/>
    </source>
</evidence>
<dbReference type="SUPFAM" id="SSF158702">
    <property type="entry name" value="Sec63 N-terminal domain-like"/>
    <property type="match status" value="1"/>
</dbReference>
<organism evidence="13 14">
    <name type="scientific">Pinctada imbricata</name>
    <name type="common">Atlantic pearl-oyster</name>
    <name type="synonym">Pinctada martensii</name>
    <dbReference type="NCBI Taxonomy" id="66713"/>
    <lineage>
        <taxon>Eukaryota</taxon>
        <taxon>Metazoa</taxon>
        <taxon>Spiralia</taxon>
        <taxon>Lophotrochozoa</taxon>
        <taxon>Mollusca</taxon>
        <taxon>Bivalvia</taxon>
        <taxon>Autobranchia</taxon>
        <taxon>Pteriomorphia</taxon>
        <taxon>Pterioida</taxon>
        <taxon>Pterioidea</taxon>
        <taxon>Pteriidae</taxon>
        <taxon>Pinctada</taxon>
    </lineage>
</organism>
<dbReference type="InterPro" id="IPR057842">
    <property type="entry name" value="WH_MER3"/>
</dbReference>
<evidence type="ECO:0000256" key="8">
    <source>
        <dbReference type="ARBA" id="ARBA00034617"/>
    </source>
</evidence>
<evidence type="ECO:0000259" key="12">
    <source>
        <dbReference type="PROSITE" id="PS51194"/>
    </source>
</evidence>
<dbReference type="InterPro" id="IPR011545">
    <property type="entry name" value="DEAD/DEAH_box_helicase_dom"/>
</dbReference>
<dbReference type="PROSITE" id="PS51192">
    <property type="entry name" value="HELICASE_ATP_BIND_1"/>
    <property type="match status" value="1"/>
</dbReference>
<dbReference type="InterPro" id="IPR052247">
    <property type="entry name" value="Meiotic_Crossover_Helicase"/>
</dbReference>
<gene>
    <name evidence="13" type="ORF">FSP39_010742</name>
</gene>
<evidence type="ECO:0000313" key="13">
    <source>
        <dbReference type="EMBL" id="KAK3095140.1"/>
    </source>
</evidence>
<dbReference type="GO" id="GO:0016787">
    <property type="term" value="F:hydrolase activity"/>
    <property type="evidence" value="ECO:0007669"/>
    <property type="project" value="UniProtKB-KW"/>
</dbReference>
<evidence type="ECO:0000256" key="6">
    <source>
        <dbReference type="ARBA" id="ARBA00023235"/>
    </source>
</evidence>
<dbReference type="Pfam" id="PF00270">
    <property type="entry name" value="DEAD"/>
    <property type="match status" value="1"/>
</dbReference>
<feature type="domain" description="Helicase C-terminal" evidence="12">
    <location>
        <begin position="337"/>
        <end position="527"/>
    </location>
</feature>
<dbReference type="Pfam" id="PF23445">
    <property type="entry name" value="WHD_SNRNP200"/>
    <property type="match status" value="1"/>
</dbReference>
<evidence type="ECO:0000313" key="14">
    <source>
        <dbReference type="Proteomes" id="UP001186944"/>
    </source>
</evidence>
<dbReference type="PANTHER" id="PTHR47835">
    <property type="entry name" value="HFM1, ATP DEPENDENT DNA HELICASE HOMOLOG"/>
    <property type="match status" value="1"/>
</dbReference>
<evidence type="ECO:0000256" key="3">
    <source>
        <dbReference type="ARBA" id="ARBA00022801"/>
    </source>
</evidence>
<dbReference type="Gene3D" id="1.10.10.10">
    <property type="entry name" value="Winged helix-like DNA-binding domain superfamily/Winged helix DNA-binding domain"/>
    <property type="match status" value="1"/>
</dbReference>
<comment type="caution">
    <text evidence="13">The sequence shown here is derived from an EMBL/GenBank/DDBJ whole genome shotgun (WGS) entry which is preliminary data.</text>
</comment>
<sequence length="1036" mass="118008">MFSQIPEAPDRTFSQVCAPYRGLFSQIPTAPGDCNYPSLEEDVSFGFGSSQISTGNLSQTLDKINGAASDNEALRQTSTPVTQKLCPVKKRQLFHPPLQKIIHQDTKKVKLTDKPVVLCAPTGAGKTVIFELAIIRMIMKLEVTQMQNNYKVVYMAPIKALCRERFVDWQQKFTCYGMKCQELTGDSDIDDYNQLQDVNMIFTTPEKWDSMTRKWRDNKFLVQSVSLFLVDEIHMLNDSTRGSTIEAVVSRMKTIQQALSRSMSNSPNPQLRFIAVSATIPNIIDVAHWLGDGENPATHFKLDESYRPVVLRKVILGFPYNENKGSEFRFDLTLSYRLMGIINTYSERKPTLVFCSTRKSTQQAAEILVKDSNGMYVRSTDQRQILLTNANMLKDNKLRDLVMKGVGYHHAGLDIHDRKIMEDLFSEGNLSVLVATSTLAMGVNLPAHLVIVKSTVHYNMGVHVAYSDSEILQMIGRAGRPQFDTSATAVIMTKSQDKYKYDSLVNGTQLIESSLHKNLIEHLNAEIVLHTINDISIAMEWIRYTFLYIRIMKNPRHYGMPPDCEKEEIERKLQDLCMRCLNQLNSLHLITMDEESIDVKPTEAGRLMARYCIAYETMKKFSSIAGTESINDLLKIISSSEEFCEIQLRINEKKTLNMLNNDKNRQTISLIQAALGCLMVQDFSLQQETNRIFRVGQRVTRCLVEFLWMRDNYKAVLSAIHLNKCLRARLWEDSKYVTKQLEGIGPAMSNALVNAGIDSFQKIEEKNPRELELIVNRHPPFGNQLRDSVSYLPKYELTIDQVAKYGESCSEIIINISIANAEKVQQGKTTSDYHMCMLLIGDEDNHVVFRRKILDTHLIKDGGFTKKIEVSRAANGPDLNIDFISQEWVGIDVQCRYTPIYLGGTKRIANTVRKDQQCSSVKGSNQVVLVRELDEGREECNHRCVNKAMCGHECCKHGIVKKAVPTKSLVRTPSVNRAKFMDSYVSDLKNKIQPMPETPRISTKVNTMVMEHDIRFILFVILNMEKSHQSYLEEFR</sequence>
<dbReference type="InterPro" id="IPR027417">
    <property type="entry name" value="P-loop_NTPase"/>
</dbReference>
<comment type="similarity">
    <text evidence="1">Belongs to the helicase family. SKI2 subfamily.</text>
</comment>
<evidence type="ECO:0000256" key="5">
    <source>
        <dbReference type="ARBA" id="ARBA00022840"/>
    </source>
</evidence>
<name>A0AA88XZQ2_PINIB</name>
<dbReference type="SMART" id="SM00490">
    <property type="entry name" value="HELICc"/>
    <property type="match status" value="1"/>
</dbReference>
<keyword evidence="14" id="KW-1185">Reference proteome</keyword>
<evidence type="ECO:0000256" key="4">
    <source>
        <dbReference type="ARBA" id="ARBA00022806"/>
    </source>
</evidence>
<dbReference type="SMART" id="SM00487">
    <property type="entry name" value="DEXDc"/>
    <property type="match status" value="1"/>
</dbReference>
<keyword evidence="6" id="KW-0413">Isomerase</keyword>
<evidence type="ECO:0000256" key="1">
    <source>
        <dbReference type="ARBA" id="ARBA00010140"/>
    </source>
</evidence>
<dbReference type="InterPro" id="IPR004179">
    <property type="entry name" value="Sec63-dom"/>
</dbReference>
<comment type="catalytic activity">
    <reaction evidence="10">
        <text>ATP + H2O = ADP + phosphate + H(+)</text>
        <dbReference type="Rhea" id="RHEA:13065"/>
        <dbReference type="ChEBI" id="CHEBI:15377"/>
        <dbReference type="ChEBI" id="CHEBI:15378"/>
        <dbReference type="ChEBI" id="CHEBI:30616"/>
        <dbReference type="ChEBI" id="CHEBI:43474"/>
        <dbReference type="ChEBI" id="CHEBI:456216"/>
        <dbReference type="EC" id="5.6.2.4"/>
    </reaction>
</comment>
<dbReference type="Proteomes" id="UP001186944">
    <property type="component" value="Unassembled WGS sequence"/>
</dbReference>
<dbReference type="FunFam" id="3.40.50.300:FF:001076">
    <property type="entry name" value="ATP-dependent DNA helicase MER3"/>
    <property type="match status" value="1"/>
</dbReference>
<comment type="catalytic activity">
    <reaction evidence="8">
        <text>Couples ATP hydrolysis with the unwinding of duplex DNA by translocating in the 3'-5' direction.</text>
        <dbReference type="EC" id="5.6.2.4"/>
    </reaction>
</comment>